<gene>
    <name evidence="1" type="ORF">Acy02nite_71520</name>
</gene>
<dbReference type="Proteomes" id="UP000619479">
    <property type="component" value="Unassembled WGS sequence"/>
</dbReference>
<sequence>MRPGCDRGSLFGYGCTVRAMTSEPGAEPPPVDPGSELGVELLSASFTVANATRQVHRVLAMTGVLPTLSAAVHTPD</sequence>
<reference evidence="1" key="1">
    <citation type="submission" date="2021-01" db="EMBL/GenBank/DDBJ databases">
        <title>Whole genome shotgun sequence of Actinoplanes cyaneus NBRC 14990.</title>
        <authorList>
            <person name="Komaki H."/>
            <person name="Tamura T."/>
        </authorList>
    </citation>
    <scope>NUCLEOTIDE SEQUENCE</scope>
    <source>
        <strain evidence="1">NBRC 14990</strain>
    </source>
</reference>
<protein>
    <submittedName>
        <fullName evidence="1">Uncharacterized protein</fullName>
    </submittedName>
</protein>
<organism evidence="1 2">
    <name type="scientific">Actinoplanes cyaneus</name>
    <dbReference type="NCBI Taxonomy" id="52696"/>
    <lineage>
        <taxon>Bacteria</taxon>
        <taxon>Bacillati</taxon>
        <taxon>Actinomycetota</taxon>
        <taxon>Actinomycetes</taxon>
        <taxon>Micromonosporales</taxon>
        <taxon>Micromonosporaceae</taxon>
        <taxon>Actinoplanes</taxon>
    </lineage>
</organism>
<dbReference type="AlphaFoldDB" id="A0A919IQC6"/>
<proteinExistence type="predicted"/>
<evidence type="ECO:0000313" key="1">
    <source>
        <dbReference type="EMBL" id="GID69271.1"/>
    </source>
</evidence>
<dbReference type="EMBL" id="BOMH01000059">
    <property type="protein sequence ID" value="GID69271.1"/>
    <property type="molecule type" value="Genomic_DNA"/>
</dbReference>
<keyword evidence="2" id="KW-1185">Reference proteome</keyword>
<evidence type="ECO:0000313" key="2">
    <source>
        <dbReference type="Proteomes" id="UP000619479"/>
    </source>
</evidence>
<name>A0A919IQC6_9ACTN</name>
<comment type="caution">
    <text evidence="1">The sequence shown here is derived from an EMBL/GenBank/DDBJ whole genome shotgun (WGS) entry which is preliminary data.</text>
</comment>
<accession>A0A919IQC6</accession>